<proteinExistence type="predicted"/>
<dbReference type="AlphaFoldDB" id="A0ABD2Y907"/>
<evidence type="ECO:0000313" key="1">
    <source>
        <dbReference type="EMBL" id="KAL3502352.1"/>
    </source>
</evidence>
<accession>A0ABD2Y907</accession>
<evidence type="ECO:0008006" key="3">
    <source>
        <dbReference type="Google" id="ProtNLM"/>
    </source>
</evidence>
<sequence>MASNGEVVCSAQPLIPIFKGKGYKFWSIRMRTLLKSQDLWDLVEHGFGDPNEETKLKENKKKDSKPLVIIEQAIHDSIFSRNAVTTTSKQACSILQKQFQGDSKDIVVRLRSLRCDFETLYMKSGKPIVDFLSGAMTIVSQMRSYRESNFDQTVVAKVSRSLTPKFDHVVAAIEESKDLSMFSFDELMGFLQAHESRINRSLEKKKMKKRHFKSRRQPP</sequence>
<name>A0ABD2Y907_9GENT</name>
<protein>
    <recommendedName>
        <fullName evidence="3">DUF4219 domain-containing protein</fullName>
    </recommendedName>
</protein>
<gene>
    <name evidence="1" type="ORF">ACH5RR_036801</name>
</gene>
<dbReference type="PANTHER" id="PTHR35317:SF35">
    <property type="entry name" value="DUF4219 DOMAIN-CONTAINING PROTEIN"/>
    <property type="match status" value="1"/>
</dbReference>
<dbReference type="Proteomes" id="UP001630127">
    <property type="component" value="Unassembled WGS sequence"/>
</dbReference>
<organism evidence="1 2">
    <name type="scientific">Cinchona calisaya</name>
    <dbReference type="NCBI Taxonomy" id="153742"/>
    <lineage>
        <taxon>Eukaryota</taxon>
        <taxon>Viridiplantae</taxon>
        <taxon>Streptophyta</taxon>
        <taxon>Embryophyta</taxon>
        <taxon>Tracheophyta</taxon>
        <taxon>Spermatophyta</taxon>
        <taxon>Magnoliopsida</taxon>
        <taxon>eudicotyledons</taxon>
        <taxon>Gunneridae</taxon>
        <taxon>Pentapetalae</taxon>
        <taxon>asterids</taxon>
        <taxon>lamiids</taxon>
        <taxon>Gentianales</taxon>
        <taxon>Rubiaceae</taxon>
        <taxon>Cinchonoideae</taxon>
        <taxon>Cinchoneae</taxon>
        <taxon>Cinchona</taxon>
    </lineage>
</organism>
<evidence type="ECO:0000313" key="2">
    <source>
        <dbReference type="Proteomes" id="UP001630127"/>
    </source>
</evidence>
<comment type="caution">
    <text evidence="1">The sequence shown here is derived from an EMBL/GenBank/DDBJ whole genome shotgun (WGS) entry which is preliminary data.</text>
</comment>
<keyword evidence="2" id="KW-1185">Reference proteome</keyword>
<reference evidence="1 2" key="1">
    <citation type="submission" date="2024-11" db="EMBL/GenBank/DDBJ databases">
        <title>A near-complete genome assembly of Cinchona calisaya.</title>
        <authorList>
            <person name="Lian D.C."/>
            <person name="Zhao X.W."/>
            <person name="Wei L."/>
        </authorList>
    </citation>
    <scope>NUCLEOTIDE SEQUENCE [LARGE SCALE GENOMIC DNA]</scope>
    <source>
        <tissue evidence="1">Nenye</tissue>
    </source>
</reference>
<dbReference type="Pfam" id="PF14223">
    <property type="entry name" value="Retrotran_gag_2"/>
    <property type="match status" value="1"/>
</dbReference>
<dbReference type="EMBL" id="JBJUIK010000015">
    <property type="protein sequence ID" value="KAL3502352.1"/>
    <property type="molecule type" value="Genomic_DNA"/>
</dbReference>
<dbReference type="PANTHER" id="PTHR35317">
    <property type="entry name" value="OS04G0629600 PROTEIN"/>
    <property type="match status" value="1"/>
</dbReference>